<evidence type="ECO:0000313" key="2">
    <source>
        <dbReference type="EMBL" id="GAI42014.1"/>
    </source>
</evidence>
<dbReference type="InterPro" id="IPR001387">
    <property type="entry name" value="Cro/C1-type_HTH"/>
</dbReference>
<dbReference type="SMART" id="SM00530">
    <property type="entry name" value="HTH_XRE"/>
    <property type="match status" value="1"/>
</dbReference>
<evidence type="ECO:0000259" key="1">
    <source>
        <dbReference type="PROSITE" id="PS50943"/>
    </source>
</evidence>
<gene>
    <name evidence="2" type="ORF">S06H3_52151</name>
</gene>
<dbReference type="Gene3D" id="1.10.260.40">
    <property type="entry name" value="lambda repressor-like DNA-binding domains"/>
    <property type="match status" value="1"/>
</dbReference>
<reference evidence="2" key="1">
    <citation type="journal article" date="2014" name="Front. Microbiol.">
        <title>High frequency of phylogenetically diverse reductive dehalogenase-homologous genes in deep subseafloor sedimentary metagenomes.</title>
        <authorList>
            <person name="Kawai M."/>
            <person name="Futagami T."/>
            <person name="Toyoda A."/>
            <person name="Takaki Y."/>
            <person name="Nishi S."/>
            <person name="Hori S."/>
            <person name="Arai W."/>
            <person name="Tsubouchi T."/>
            <person name="Morono Y."/>
            <person name="Uchiyama I."/>
            <person name="Ito T."/>
            <person name="Fujiyama A."/>
            <person name="Inagaki F."/>
            <person name="Takami H."/>
        </authorList>
    </citation>
    <scope>NUCLEOTIDE SEQUENCE</scope>
    <source>
        <strain evidence="2">Expedition CK06-06</strain>
    </source>
</reference>
<feature type="domain" description="HTH cro/C1-type" evidence="1">
    <location>
        <begin position="10"/>
        <end position="64"/>
    </location>
</feature>
<dbReference type="AlphaFoldDB" id="X1QFH5"/>
<dbReference type="CDD" id="cd00093">
    <property type="entry name" value="HTH_XRE"/>
    <property type="match status" value="1"/>
</dbReference>
<accession>X1QFH5</accession>
<name>X1QFH5_9ZZZZ</name>
<dbReference type="SUPFAM" id="SSF47413">
    <property type="entry name" value="lambda repressor-like DNA-binding domains"/>
    <property type="match status" value="1"/>
</dbReference>
<organism evidence="2">
    <name type="scientific">marine sediment metagenome</name>
    <dbReference type="NCBI Taxonomy" id="412755"/>
    <lineage>
        <taxon>unclassified sequences</taxon>
        <taxon>metagenomes</taxon>
        <taxon>ecological metagenomes</taxon>
    </lineage>
</organism>
<sequence length="68" mass="7843">MEKIRTVNRIRAIRQTLQLTQQELGKVLSEDYRKISDWEREKTCPDLETKQRIAKALGCPLSVVFPGG</sequence>
<protein>
    <recommendedName>
        <fullName evidence="1">HTH cro/C1-type domain-containing protein</fullName>
    </recommendedName>
</protein>
<proteinExistence type="predicted"/>
<dbReference type="GO" id="GO:0003677">
    <property type="term" value="F:DNA binding"/>
    <property type="evidence" value="ECO:0007669"/>
    <property type="project" value="InterPro"/>
</dbReference>
<dbReference type="InterPro" id="IPR010982">
    <property type="entry name" value="Lambda_DNA-bd_dom_sf"/>
</dbReference>
<comment type="caution">
    <text evidence="2">The sequence shown here is derived from an EMBL/GenBank/DDBJ whole genome shotgun (WGS) entry which is preliminary data.</text>
</comment>
<dbReference type="PROSITE" id="PS50943">
    <property type="entry name" value="HTH_CROC1"/>
    <property type="match status" value="1"/>
</dbReference>
<dbReference type="Pfam" id="PF01381">
    <property type="entry name" value="HTH_3"/>
    <property type="match status" value="1"/>
</dbReference>
<dbReference type="EMBL" id="BARV01033141">
    <property type="protein sequence ID" value="GAI42014.1"/>
    <property type="molecule type" value="Genomic_DNA"/>
</dbReference>